<gene>
    <name evidence="1" type="ORF">RAM70_06950</name>
</gene>
<accession>A0ABU3HIA3</accession>
<reference evidence="1" key="1">
    <citation type="submission" date="2023-08" db="EMBL/GenBank/DDBJ databases">
        <authorList>
            <person name="Park H.-K."/>
            <person name="Kim I.-S."/>
        </authorList>
    </citation>
    <scope>NUCLEOTIDE SEQUENCE</scope>
    <source>
        <strain evidence="1">NRERC-220</strain>
    </source>
</reference>
<dbReference type="Gene3D" id="3.60.20.40">
    <property type="match status" value="1"/>
</dbReference>
<dbReference type="InterPro" id="IPR029055">
    <property type="entry name" value="Ntn_hydrolases_N"/>
</dbReference>
<dbReference type="PANTHER" id="PTHR43881">
    <property type="entry name" value="GAMMA-GLUTAMYLTRANSPEPTIDASE (AFU_ORTHOLOGUE AFUA_4G13580)"/>
    <property type="match status" value="1"/>
</dbReference>
<comment type="caution">
    <text evidence="1">The sequence shown here is derived from an EMBL/GenBank/DDBJ whole genome shotgun (WGS) entry which is preliminary data.</text>
</comment>
<protein>
    <submittedName>
        <fullName evidence="1">Gamma-glutamyltransferase</fullName>
        <ecNumber evidence="1">2.3.2.2</ecNumber>
    </submittedName>
</protein>
<keyword evidence="1" id="KW-0012">Acyltransferase</keyword>
<dbReference type="InterPro" id="IPR052896">
    <property type="entry name" value="GGT-like_enzyme"/>
</dbReference>
<dbReference type="InterPro" id="IPR043137">
    <property type="entry name" value="GGT_ssub_C"/>
</dbReference>
<evidence type="ECO:0000313" key="1">
    <source>
        <dbReference type="EMBL" id="MDT3674277.1"/>
    </source>
</evidence>
<proteinExistence type="predicted"/>
<dbReference type="Pfam" id="PF01019">
    <property type="entry name" value="G_glu_transpept"/>
    <property type="match status" value="1"/>
</dbReference>
<keyword evidence="1" id="KW-0808">Transferase</keyword>
<dbReference type="EC" id="2.3.2.2" evidence="1"/>
<organism evidence="1 2">
    <name type="scientific">Microcystis wesenbergii NRERC-220</name>
    <dbReference type="NCBI Taxonomy" id="3068991"/>
    <lineage>
        <taxon>Bacteria</taxon>
        <taxon>Bacillati</taxon>
        <taxon>Cyanobacteriota</taxon>
        <taxon>Cyanophyceae</taxon>
        <taxon>Oscillatoriophycideae</taxon>
        <taxon>Chroococcales</taxon>
        <taxon>Microcystaceae</taxon>
        <taxon>Microcystis</taxon>
    </lineage>
</organism>
<dbReference type="Proteomes" id="UP001180650">
    <property type="component" value="Unassembled WGS sequence"/>
</dbReference>
<keyword evidence="2" id="KW-1185">Reference proteome</keyword>
<dbReference type="EMBL" id="JAVSJA010000001">
    <property type="protein sequence ID" value="MDT3674277.1"/>
    <property type="molecule type" value="Genomic_DNA"/>
</dbReference>
<dbReference type="PANTHER" id="PTHR43881:SF1">
    <property type="entry name" value="GAMMA-GLUTAMYLTRANSPEPTIDASE (AFU_ORTHOLOGUE AFUA_4G13580)"/>
    <property type="match status" value="1"/>
</dbReference>
<evidence type="ECO:0000313" key="2">
    <source>
        <dbReference type="Proteomes" id="UP001180650"/>
    </source>
</evidence>
<dbReference type="SUPFAM" id="SSF56235">
    <property type="entry name" value="N-terminal nucleophile aminohydrolases (Ntn hydrolases)"/>
    <property type="match status" value="1"/>
</dbReference>
<name>A0ABU3HIA3_9CHRO</name>
<sequence length="167" mass="18189">MVSLIQSNYDGFASGILVPQTGIALPNRASGFTLELGHPNRIAPAKRPFHLIIPSFLRWDDGTFGPMGVMGAPMPPQVPRQMAVNRVDHHFNPQTALDAPRWRFLRRNSVLLERGAAPELLPGLTPRVHQVAIADSSHFGKGQIILQKQGIFLAACEPRSDGLALGC</sequence>
<dbReference type="GO" id="GO:0103068">
    <property type="term" value="F:leukotriene C4 gamma-glutamyl transferase activity"/>
    <property type="evidence" value="ECO:0007669"/>
    <property type="project" value="UniProtKB-EC"/>
</dbReference>